<evidence type="ECO:0000256" key="1">
    <source>
        <dbReference type="SAM" id="MobiDB-lite"/>
    </source>
</evidence>
<proteinExistence type="predicted"/>
<dbReference type="EMBL" id="BMAW01026325">
    <property type="protein sequence ID" value="GFT96784.1"/>
    <property type="molecule type" value="Genomic_DNA"/>
</dbReference>
<reference evidence="2" key="1">
    <citation type="submission" date="2020-08" db="EMBL/GenBank/DDBJ databases">
        <title>Multicomponent nature underlies the extraordinary mechanical properties of spider dragline silk.</title>
        <authorList>
            <person name="Kono N."/>
            <person name="Nakamura H."/>
            <person name="Mori M."/>
            <person name="Yoshida Y."/>
            <person name="Ohtoshi R."/>
            <person name="Malay A.D."/>
            <person name="Moran D.A.P."/>
            <person name="Tomita M."/>
            <person name="Numata K."/>
            <person name="Arakawa K."/>
        </authorList>
    </citation>
    <scope>NUCLEOTIDE SEQUENCE</scope>
</reference>
<gene>
    <name evidence="2" type="ORF">NPIL_330941</name>
</gene>
<name>A0A8X6UB76_NEPPI</name>
<organism evidence="2 3">
    <name type="scientific">Nephila pilipes</name>
    <name type="common">Giant wood spider</name>
    <name type="synonym">Nephila maculata</name>
    <dbReference type="NCBI Taxonomy" id="299642"/>
    <lineage>
        <taxon>Eukaryota</taxon>
        <taxon>Metazoa</taxon>
        <taxon>Ecdysozoa</taxon>
        <taxon>Arthropoda</taxon>
        <taxon>Chelicerata</taxon>
        <taxon>Arachnida</taxon>
        <taxon>Araneae</taxon>
        <taxon>Araneomorphae</taxon>
        <taxon>Entelegynae</taxon>
        <taxon>Araneoidea</taxon>
        <taxon>Nephilidae</taxon>
        <taxon>Nephila</taxon>
    </lineage>
</organism>
<dbReference type="OrthoDB" id="10374558at2759"/>
<feature type="region of interest" description="Disordered" evidence="1">
    <location>
        <begin position="1"/>
        <end position="23"/>
    </location>
</feature>
<protein>
    <submittedName>
        <fullName evidence="2">Uncharacterized protein</fullName>
    </submittedName>
</protein>
<comment type="caution">
    <text evidence="2">The sequence shown here is derived from an EMBL/GenBank/DDBJ whole genome shotgun (WGS) entry which is preliminary data.</text>
</comment>
<evidence type="ECO:0000313" key="3">
    <source>
        <dbReference type="Proteomes" id="UP000887013"/>
    </source>
</evidence>
<evidence type="ECO:0000313" key="2">
    <source>
        <dbReference type="EMBL" id="GFT96784.1"/>
    </source>
</evidence>
<sequence length="89" mass="10014">MPCQSARAPFAKRPQGSFPPNCEQPPNDFCRTIMLMTEDNQSHYHGSTMSERRSSQAHRGLEEIEQLDCVGFSNESYALVGYNYAGIEP</sequence>
<dbReference type="AlphaFoldDB" id="A0A8X6UB76"/>
<keyword evidence="3" id="KW-1185">Reference proteome</keyword>
<accession>A0A8X6UB76</accession>
<dbReference type="Proteomes" id="UP000887013">
    <property type="component" value="Unassembled WGS sequence"/>
</dbReference>